<evidence type="ECO:0000313" key="1">
    <source>
        <dbReference type="EMBL" id="KFB75854.1"/>
    </source>
</evidence>
<dbReference type="EMBL" id="JDST02000071">
    <property type="protein sequence ID" value="KFB75854.1"/>
    <property type="molecule type" value="Genomic_DNA"/>
</dbReference>
<name>A0A080MF58_9PROT</name>
<proteinExistence type="predicted"/>
<reference evidence="1" key="1">
    <citation type="submission" date="2014-02" db="EMBL/GenBank/DDBJ databases">
        <title>Expanding our view of genomic diversity in Candidatus Accumulibacter clades.</title>
        <authorList>
            <person name="Skennerton C.T."/>
            <person name="Barr J.J."/>
            <person name="Slater F.R."/>
            <person name="Bond P.L."/>
            <person name="Tyson G.W."/>
        </authorList>
    </citation>
    <scope>NUCLEOTIDE SEQUENCE [LARGE SCALE GENOMIC DNA]</scope>
</reference>
<comment type="caution">
    <text evidence="1">The sequence shown here is derived from an EMBL/GenBank/DDBJ whole genome shotgun (WGS) entry which is preliminary data.</text>
</comment>
<dbReference type="Proteomes" id="UP000021315">
    <property type="component" value="Unassembled WGS sequence"/>
</dbReference>
<protein>
    <submittedName>
        <fullName evidence="1">Uncharacterized protein</fullName>
    </submittedName>
</protein>
<evidence type="ECO:0000313" key="2">
    <source>
        <dbReference type="Proteomes" id="UP000021315"/>
    </source>
</evidence>
<dbReference type="AlphaFoldDB" id="A0A080MF58"/>
<organism evidence="1 2">
    <name type="scientific">Candidatus Accumulibacter cognatus</name>
    <dbReference type="NCBI Taxonomy" id="2954383"/>
    <lineage>
        <taxon>Bacteria</taxon>
        <taxon>Pseudomonadati</taxon>
        <taxon>Pseudomonadota</taxon>
        <taxon>Betaproteobacteria</taxon>
        <taxon>Candidatus Accumulibacter</taxon>
    </lineage>
</organism>
<keyword evidence="2" id="KW-1185">Reference proteome</keyword>
<sequence>MDGVCAARPILRYARHLSSLENQPTHEFCRFAIAP</sequence>
<accession>A0A080MF58</accession>
<gene>
    <name evidence="1" type="ORF">AW06_003087</name>
</gene>